<evidence type="ECO:0000313" key="2">
    <source>
        <dbReference type="Proteomes" id="UP000694886"/>
    </source>
</evidence>
<dbReference type="RefSeq" id="XP_017971769.1">
    <property type="nucleotide sequence ID" value="XM_018116280.1"/>
</dbReference>
<evidence type="ECO:0000256" key="1">
    <source>
        <dbReference type="SAM" id="MobiDB-lite"/>
    </source>
</evidence>
<gene>
    <name evidence="3" type="primary">LOC108660972</name>
</gene>
<evidence type="ECO:0000313" key="3">
    <source>
        <dbReference type="RefSeq" id="XP_017971769.1"/>
    </source>
</evidence>
<proteinExistence type="predicted"/>
<accession>A0AB32W0S7</accession>
<name>A0AB32W0S7_THECC</name>
<sequence>MNQAIRDEVVLDTETIPAVEVVPKFTPNVEVIHDVGVDTDDVRAISMTPGASSSPMPEHRDASSAFGTQVAHTEQSGKKVDFHDFQVSLEYVAYLEHVFNIEGEFWSTSFVKNVDVICLVMEVLGRALAISHAPLMSISPEELQ</sequence>
<dbReference type="AlphaFoldDB" id="A0AB32W0S7"/>
<reference evidence="2" key="1">
    <citation type="journal article" date="1997" name="Nucleic Acids Res.">
        <title>tRNAscan-SE: a program for improved detection of transfer RNA genes in genomic sequence.</title>
        <authorList>
            <person name="Lowe T.M."/>
            <person name="Eddy S.R."/>
        </authorList>
    </citation>
    <scope>NUCLEOTIDE SEQUENCE [LARGE SCALE GENOMIC DNA]</scope>
    <source>
        <strain evidence="2">r\B97-61/B2</strain>
    </source>
</reference>
<dbReference type="KEGG" id="tcc:108660972"/>
<organism evidence="2 3">
    <name type="scientific">Theobroma cacao</name>
    <name type="common">Cacao</name>
    <name type="synonym">Cocoa</name>
    <dbReference type="NCBI Taxonomy" id="3641"/>
    <lineage>
        <taxon>Eukaryota</taxon>
        <taxon>Viridiplantae</taxon>
        <taxon>Streptophyta</taxon>
        <taxon>Embryophyta</taxon>
        <taxon>Tracheophyta</taxon>
        <taxon>Spermatophyta</taxon>
        <taxon>Magnoliopsida</taxon>
        <taxon>eudicotyledons</taxon>
        <taxon>Gunneridae</taxon>
        <taxon>Pentapetalae</taxon>
        <taxon>rosids</taxon>
        <taxon>malvids</taxon>
        <taxon>Malvales</taxon>
        <taxon>Malvaceae</taxon>
        <taxon>Byttnerioideae</taxon>
        <taxon>Theobroma</taxon>
    </lineage>
</organism>
<dbReference type="Proteomes" id="UP000694886">
    <property type="component" value="Chromosome 1"/>
</dbReference>
<protein>
    <submittedName>
        <fullName evidence="3">Uncharacterized protein LOC108660972</fullName>
    </submittedName>
</protein>
<reference evidence="3" key="2">
    <citation type="submission" date="2025-08" db="UniProtKB">
        <authorList>
            <consortium name="RefSeq"/>
        </authorList>
    </citation>
    <scope>IDENTIFICATION</scope>
</reference>
<dbReference type="GeneID" id="108660972"/>
<dbReference type="Gramene" id="Tc01v2_t013070.1">
    <property type="protein sequence ID" value="Tc01v2_p013070.1"/>
    <property type="gene ID" value="Tc01v2_g013070"/>
</dbReference>
<feature type="region of interest" description="Disordered" evidence="1">
    <location>
        <begin position="48"/>
        <end position="69"/>
    </location>
</feature>